<comment type="caution">
    <text evidence="1">The sequence shown here is derived from an EMBL/GenBank/DDBJ whole genome shotgun (WGS) entry which is preliminary data.</text>
</comment>
<protein>
    <submittedName>
        <fullName evidence="1">Uncharacterized protein</fullName>
    </submittedName>
</protein>
<name>A0ACC1MJ31_9HYPO</name>
<sequence>MAYCDLYWEDLPGLTRTCHAQDQATTTLHEMTHLRQVAGTQDNGYGYDNIRRLTTAQSLNNADSYAVFANSIFSGC</sequence>
<keyword evidence="2" id="KW-1185">Reference proteome</keyword>
<evidence type="ECO:0000313" key="1">
    <source>
        <dbReference type="EMBL" id="KAJ2966649.1"/>
    </source>
</evidence>
<proteinExistence type="predicted"/>
<organism evidence="1 2">
    <name type="scientific">Zarea fungicola</name>
    <dbReference type="NCBI Taxonomy" id="93591"/>
    <lineage>
        <taxon>Eukaryota</taxon>
        <taxon>Fungi</taxon>
        <taxon>Dikarya</taxon>
        <taxon>Ascomycota</taxon>
        <taxon>Pezizomycotina</taxon>
        <taxon>Sordariomycetes</taxon>
        <taxon>Hypocreomycetidae</taxon>
        <taxon>Hypocreales</taxon>
        <taxon>Cordycipitaceae</taxon>
        <taxon>Zarea</taxon>
    </lineage>
</organism>
<accession>A0ACC1MJ31</accession>
<reference evidence="1" key="1">
    <citation type="submission" date="2022-08" db="EMBL/GenBank/DDBJ databases">
        <title>Genome Sequence of Lecanicillium fungicola.</title>
        <authorList>
            <person name="Buettner E."/>
        </authorList>
    </citation>
    <scope>NUCLEOTIDE SEQUENCE</scope>
    <source>
        <strain evidence="1">Babe33</strain>
    </source>
</reference>
<dbReference type="Proteomes" id="UP001143910">
    <property type="component" value="Unassembled WGS sequence"/>
</dbReference>
<dbReference type="EMBL" id="JANJQO010002555">
    <property type="protein sequence ID" value="KAJ2966649.1"/>
    <property type="molecule type" value="Genomic_DNA"/>
</dbReference>
<gene>
    <name evidence="1" type="ORF">NQ176_g10049</name>
</gene>
<evidence type="ECO:0000313" key="2">
    <source>
        <dbReference type="Proteomes" id="UP001143910"/>
    </source>
</evidence>